<proteinExistence type="inferred from homology"/>
<sequence length="138" mass="15859">MLVLDPRILWTQDCAFRFRNAATNKMKNHQGRLDGPWALNQMFSDEIEMAPTNFGGTSYRAETGIPLFLTTDPDAEVQVRDRIAPEAIMGVWTRRRDLENEVRQVLNRLPGPNREVLVQEFAPDSNGYSEWIVPRLSL</sequence>
<dbReference type="EMBL" id="CAKXZS010000025">
    <property type="protein sequence ID" value="CAH2403648.1"/>
    <property type="molecule type" value="Genomic_DNA"/>
</dbReference>
<name>A0ABN8K334_9HYPH</name>
<dbReference type="Proteomes" id="UP001152604">
    <property type="component" value="Unassembled WGS sequence"/>
</dbReference>
<keyword evidence="9" id="KW-1185">Reference proteome</keyword>
<dbReference type="PROSITE" id="PS52018">
    <property type="entry name" value="DART"/>
    <property type="match status" value="1"/>
</dbReference>
<evidence type="ECO:0000256" key="4">
    <source>
        <dbReference type="ARBA" id="ARBA00022695"/>
    </source>
</evidence>
<evidence type="ECO:0000313" key="9">
    <source>
        <dbReference type="Proteomes" id="UP001152604"/>
    </source>
</evidence>
<accession>A0ABN8K334</accession>
<keyword evidence="2" id="KW-0328">Glycosyltransferase</keyword>
<evidence type="ECO:0000313" key="8">
    <source>
        <dbReference type="EMBL" id="CAH2403648.1"/>
    </source>
</evidence>
<evidence type="ECO:0000256" key="6">
    <source>
        <dbReference type="PROSITE-ProRule" id="PRU01362"/>
    </source>
</evidence>
<keyword evidence="5 6" id="KW-0238">DNA-binding</keyword>
<keyword evidence="1 6" id="KW-1277">Toxin-antitoxin system</keyword>
<organism evidence="8 9">
    <name type="scientific">Mesorhizobium ventifaucium</name>
    <dbReference type="NCBI Taxonomy" id="666020"/>
    <lineage>
        <taxon>Bacteria</taxon>
        <taxon>Pseudomonadati</taxon>
        <taxon>Pseudomonadota</taxon>
        <taxon>Alphaproteobacteria</taxon>
        <taxon>Hyphomicrobiales</taxon>
        <taxon>Phyllobacteriaceae</taxon>
        <taxon>Mesorhizobium</taxon>
    </lineage>
</organism>
<evidence type="ECO:0000256" key="2">
    <source>
        <dbReference type="ARBA" id="ARBA00022676"/>
    </source>
</evidence>
<gene>
    <name evidence="8" type="ORF">MES4922_310034</name>
</gene>
<evidence type="ECO:0000259" key="7">
    <source>
        <dbReference type="PROSITE" id="PS52018"/>
    </source>
</evidence>
<feature type="domain" description="DarT" evidence="7">
    <location>
        <begin position="1"/>
        <end position="124"/>
    </location>
</feature>
<protein>
    <recommendedName>
        <fullName evidence="7">DarT domain-containing protein</fullName>
    </recommendedName>
</protein>
<evidence type="ECO:0000256" key="1">
    <source>
        <dbReference type="ARBA" id="ARBA00022649"/>
    </source>
</evidence>
<evidence type="ECO:0000256" key="5">
    <source>
        <dbReference type="ARBA" id="ARBA00023125"/>
    </source>
</evidence>
<dbReference type="RefSeq" id="WP_254026580.1">
    <property type="nucleotide sequence ID" value="NZ_CAKXZS010000025.1"/>
</dbReference>
<comment type="similarity">
    <text evidence="6">Belongs to the DarT ADP-ribosyltransferase family.</text>
</comment>
<keyword evidence="3" id="KW-0808">Transferase</keyword>
<dbReference type="InterPro" id="IPR029494">
    <property type="entry name" value="DarT"/>
</dbReference>
<evidence type="ECO:0000256" key="3">
    <source>
        <dbReference type="ARBA" id="ARBA00022679"/>
    </source>
</evidence>
<keyword evidence="4" id="KW-0548">Nucleotidyltransferase</keyword>
<reference evidence="8" key="1">
    <citation type="submission" date="2022-03" db="EMBL/GenBank/DDBJ databases">
        <authorList>
            <person name="Brunel B."/>
        </authorList>
    </citation>
    <scope>NUCLEOTIDE SEQUENCE</scope>
    <source>
        <strain evidence="8">STM4922sample</strain>
    </source>
</reference>
<comment type="caution">
    <text evidence="8">The sequence shown here is derived from an EMBL/GenBank/DDBJ whole genome shotgun (WGS) entry which is preliminary data.</text>
</comment>
<comment type="caution">
    <text evidence="6">Lacks conserved residue(s) required for the propagation of feature annotation.</text>
</comment>